<keyword evidence="4" id="KW-0560">Oxidoreductase</keyword>
<dbReference type="CDD" id="cd19120">
    <property type="entry name" value="AKR_AKR3C2-3"/>
    <property type="match status" value="1"/>
</dbReference>
<dbReference type="PROSITE" id="PS00062">
    <property type="entry name" value="ALDOKETO_REDUCTASE_2"/>
    <property type="match status" value="1"/>
</dbReference>
<comment type="catalytic activity">
    <reaction evidence="7">
        <text>xylitol + NAD(+) = D-xylose + NADH + H(+)</text>
        <dbReference type="Rhea" id="RHEA:27441"/>
        <dbReference type="ChEBI" id="CHEBI:15378"/>
        <dbReference type="ChEBI" id="CHEBI:17151"/>
        <dbReference type="ChEBI" id="CHEBI:53455"/>
        <dbReference type="ChEBI" id="CHEBI:57540"/>
        <dbReference type="ChEBI" id="CHEBI:57945"/>
        <dbReference type="EC" id="1.1.1.307"/>
    </reaction>
</comment>
<evidence type="ECO:0000259" key="8">
    <source>
        <dbReference type="Pfam" id="PF00248"/>
    </source>
</evidence>
<dbReference type="SUPFAM" id="SSF51430">
    <property type="entry name" value="NAD(P)-linked oxidoreductase"/>
    <property type="match status" value="1"/>
</dbReference>
<dbReference type="Gene3D" id="3.20.20.100">
    <property type="entry name" value="NADP-dependent oxidoreductase domain"/>
    <property type="match status" value="1"/>
</dbReference>
<accession>A0ABR0K7X0</accession>
<dbReference type="Pfam" id="PF00248">
    <property type="entry name" value="Aldo_ket_red"/>
    <property type="match status" value="1"/>
</dbReference>
<dbReference type="PRINTS" id="PR00069">
    <property type="entry name" value="ALDKETRDTASE"/>
</dbReference>
<dbReference type="EMBL" id="JAVRRG010000070">
    <property type="protein sequence ID" value="KAK5089826.1"/>
    <property type="molecule type" value="Genomic_DNA"/>
</dbReference>
<dbReference type="InterPro" id="IPR036812">
    <property type="entry name" value="NAD(P)_OxRdtase_dom_sf"/>
</dbReference>
<evidence type="ECO:0000256" key="6">
    <source>
        <dbReference type="ARBA" id="ARBA00047534"/>
    </source>
</evidence>
<gene>
    <name evidence="9" type="ORF">LTR24_005879</name>
</gene>
<dbReference type="Proteomes" id="UP001345013">
    <property type="component" value="Unassembled WGS sequence"/>
</dbReference>
<dbReference type="PIRSF" id="PIRSF000097">
    <property type="entry name" value="AKR"/>
    <property type="match status" value="1"/>
</dbReference>
<organism evidence="9 10">
    <name type="scientific">Lithohypha guttulata</name>
    <dbReference type="NCBI Taxonomy" id="1690604"/>
    <lineage>
        <taxon>Eukaryota</taxon>
        <taxon>Fungi</taxon>
        <taxon>Dikarya</taxon>
        <taxon>Ascomycota</taxon>
        <taxon>Pezizomycotina</taxon>
        <taxon>Eurotiomycetes</taxon>
        <taxon>Chaetothyriomycetidae</taxon>
        <taxon>Chaetothyriales</taxon>
        <taxon>Trichomeriaceae</taxon>
        <taxon>Lithohypha</taxon>
    </lineage>
</organism>
<evidence type="ECO:0000256" key="7">
    <source>
        <dbReference type="ARBA" id="ARBA00049485"/>
    </source>
</evidence>
<dbReference type="InterPro" id="IPR044494">
    <property type="entry name" value="AKR3C2/3"/>
</dbReference>
<comment type="similarity">
    <text evidence="1">Belongs to the aldo/keto reductase family.</text>
</comment>
<evidence type="ECO:0000256" key="5">
    <source>
        <dbReference type="ARBA" id="ARBA00025065"/>
    </source>
</evidence>
<proteinExistence type="inferred from homology"/>
<dbReference type="PANTHER" id="PTHR43827">
    <property type="entry name" value="2,5-DIKETO-D-GLUCONIC ACID REDUCTASE"/>
    <property type="match status" value="1"/>
</dbReference>
<evidence type="ECO:0000256" key="1">
    <source>
        <dbReference type="ARBA" id="ARBA00007905"/>
    </source>
</evidence>
<evidence type="ECO:0000256" key="3">
    <source>
        <dbReference type="ARBA" id="ARBA00022857"/>
    </source>
</evidence>
<dbReference type="InterPro" id="IPR018170">
    <property type="entry name" value="Aldo/ket_reductase_CS"/>
</dbReference>
<dbReference type="EC" id="1.1.1.307" evidence="2"/>
<dbReference type="PANTHER" id="PTHR43827:SF3">
    <property type="entry name" value="NADP-DEPENDENT OXIDOREDUCTASE DOMAIN-CONTAINING PROTEIN"/>
    <property type="match status" value="1"/>
</dbReference>
<feature type="domain" description="NADP-dependent oxidoreductase" evidence="8">
    <location>
        <begin position="25"/>
        <end position="275"/>
    </location>
</feature>
<evidence type="ECO:0000313" key="10">
    <source>
        <dbReference type="Proteomes" id="UP001345013"/>
    </source>
</evidence>
<protein>
    <recommendedName>
        <fullName evidence="2">D-xylose reductase [NAD(P)H]</fullName>
        <ecNumber evidence="2">1.1.1.307</ecNumber>
    </recommendedName>
</protein>
<evidence type="ECO:0000256" key="4">
    <source>
        <dbReference type="ARBA" id="ARBA00023002"/>
    </source>
</evidence>
<evidence type="ECO:0000313" key="9">
    <source>
        <dbReference type="EMBL" id="KAK5089826.1"/>
    </source>
</evidence>
<keyword evidence="10" id="KW-1185">Reference proteome</keyword>
<comment type="catalytic activity">
    <reaction evidence="6">
        <text>xylitol + NADP(+) = D-xylose + NADPH + H(+)</text>
        <dbReference type="Rhea" id="RHEA:27445"/>
        <dbReference type="ChEBI" id="CHEBI:15378"/>
        <dbReference type="ChEBI" id="CHEBI:17151"/>
        <dbReference type="ChEBI" id="CHEBI:53455"/>
        <dbReference type="ChEBI" id="CHEBI:57783"/>
        <dbReference type="ChEBI" id="CHEBI:58349"/>
        <dbReference type="EC" id="1.1.1.307"/>
    </reaction>
</comment>
<comment type="caution">
    <text evidence="9">The sequence shown here is derived from an EMBL/GenBank/DDBJ whole genome shotgun (WGS) entry which is preliminary data.</text>
</comment>
<dbReference type="InterPro" id="IPR023210">
    <property type="entry name" value="NADP_OxRdtase_dom"/>
</dbReference>
<keyword evidence="3" id="KW-0521">NADP</keyword>
<name>A0ABR0K7X0_9EURO</name>
<dbReference type="InterPro" id="IPR020471">
    <property type="entry name" value="AKR"/>
</dbReference>
<comment type="function">
    <text evidence="5">Catalyzes the initial reaction in the xylose utilization pathway by reducing D-xylose into xylitol. Xylose is a major component of hemicelluloses such as xylan. Most fungi utilize D-xylose via three enzymatic reactions, xylose reductase (XR), xylitol dehydrogenase (XDH), and xylulokinase, to form xylulose 5-phosphate, which enters pentose phosphate pathway.</text>
</comment>
<sequence length="296" mass="32767">MANLDLDIPSVKLPDGNEIPMLGYGTGTAWYKSKPGDIDQKLVDATKTAIGMGYHHLDGAEAYGTEPELGKAIKESGIDRSKFFVTTKCTSVTENPQEHLDASLKKLGLSYVDLYLLHSPFNAKGDKQVLQKAWAAMEEIAASGKAKSIGVSNYLAEHLDATLETAKIPPAINQIEYHPYLQHGDLVMYHKNKDIKLSAYAPQVPVTKASDGPLTPLLEQLAKKYAVNPGEILLRWVLDQGIVAITTSSKEQRMSDMLRTVTFTLTPREIEQISETGKSHHYRAFWGHIFDKDDRS</sequence>
<reference evidence="9 10" key="1">
    <citation type="submission" date="2023-08" db="EMBL/GenBank/DDBJ databases">
        <title>Black Yeasts Isolated from many extreme environments.</title>
        <authorList>
            <person name="Coleine C."/>
            <person name="Stajich J.E."/>
            <person name="Selbmann L."/>
        </authorList>
    </citation>
    <scope>NUCLEOTIDE SEQUENCE [LARGE SCALE GENOMIC DNA]</scope>
    <source>
        <strain evidence="9 10">CCFEE 5885</strain>
    </source>
</reference>
<evidence type="ECO:0000256" key="2">
    <source>
        <dbReference type="ARBA" id="ARBA00012845"/>
    </source>
</evidence>